<dbReference type="GO" id="GO:0000272">
    <property type="term" value="P:polysaccharide catabolic process"/>
    <property type="evidence" value="ECO:0007669"/>
    <property type="project" value="TreeGrafter"/>
</dbReference>
<name>A0A9D1FR45_9FIRM</name>
<sequence length="381" mass="43836">MKLELGEKQLAWATKTLEQTAKKLEQVSRRSAHKIPYTTVNGVHDDKSGERDSWWTNGFWGGMMWQLYTLTGDPFYRTVAEENEKKLDTNLMDYDKMDHDNGFKWLPTAVANYRKTGNRQSRNRGLLAAGQLAGRYNCAGHFIRAWNDWDDNGRDHRGWAIIDCMMNLPLLYWASEETGDPRFRQIAVHHADTAQRCFVRGDGSVRHIVEFDPDTGEMVRDYGGQGYEEGSSWTRGQTWGLYGFTLSFLHTGDRAYLETAERIANYFIANIPESGLIPVDFRQPEDVTWEDSTAAAIAACGLIELAKLHEGRQQKLYLDAALKLLRALADQRLNWDENEDNLLTKCTGAYHDKEHEFSIIYGDYYFLEALMKLTGQELFIW</sequence>
<feature type="active site" description="Nucleophile" evidence="3">
    <location>
        <position position="100"/>
    </location>
</feature>
<dbReference type="PANTHER" id="PTHR36845:SF1">
    <property type="entry name" value="HYDROLASE, PUTATIVE (AFU_ORTHOLOGUE AFUA_7G05090)-RELATED"/>
    <property type="match status" value="1"/>
</dbReference>
<feature type="binding site" evidence="4">
    <location>
        <position position="239"/>
    </location>
    <ligand>
        <name>substrate</name>
    </ligand>
</feature>
<organism evidence="5 6">
    <name type="scientific">Candidatus Caccousia stercoris</name>
    <dbReference type="NCBI Taxonomy" id="2840723"/>
    <lineage>
        <taxon>Bacteria</taxon>
        <taxon>Bacillati</taxon>
        <taxon>Bacillota</taxon>
        <taxon>Clostridia</taxon>
        <taxon>Eubacteriales</taxon>
        <taxon>Oscillospiraceae</taxon>
        <taxon>Oscillospiraceae incertae sedis</taxon>
        <taxon>Candidatus Caccousia</taxon>
    </lineage>
</organism>
<evidence type="ECO:0000256" key="2">
    <source>
        <dbReference type="ARBA" id="ARBA00038358"/>
    </source>
</evidence>
<accession>A0A9D1FR45</accession>
<evidence type="ECO:0000313" key="5">
    <source>
        <dbReference type="EMBL" id="HIS77865.1"/>
    </source>
</evidence>
<keyword evidence="1 5" id="KW-0378">Hydrolase</keyword>
<dbReference type="SUPFAM" id="SSF48208">
    <property type="entry name" value="Six-hairpin glycosidases"/>
    <property type="match status" value="1"/>
</dbReference>
<dbReference type="InterPro" id="IPR008928">
    <property type="entry name" value="6-hairpin_glycosidase_sf"/>
</dbReference>
<evidence type="ECO:0000256" key="1">
    <source>
        <dbReference type="ARBA" id="ARBA00022801"/>
    </source>
</evidence>
<comment type="caution">
    <text evidence="5">The sequence shown here is derived from an EMBL/GenBank/DDBJ whole genome shotgun (WGS) entry which is preliminary data.</text>
</comment>
<evidence type="ECO:0000256" key="4">
    <source>
        <dbReference type="PIRSR" id="PIRSR610905-2"/>
    </source>
</evidence>
<dbReference type="InterPro" id="IPR052369">
    <property type="entry name" value="UG_Glycosaminoglycan_Hydrolase"/>
</dbReference>
<reference evidence="5" key="1">
    <citation type="submission" date="2020-10" db="EMBL/GenBank/DDBJ databases">
        <authorList>
            <person name="Gilroy R."/>
        </authorList>
    </citation>
    <scope>NUCLEOTIDE SEQUENCE</scope>
    <source>
        <strain evidence="5">6086</strain>
    </source>
</reference>
<dbReference type="EMBL" id="DVJM01000013">
    <property type="protein sequence ID" value="HIS77865.1"/>
    <property type="molecule type" value="Genomic_DNA"/>
</dbReference>
<proteinExistence type="inferred from homology"/>
<dbReference type="Proteomes" id="UP000824141">
    <property type="component" value="Unassembled WGS sequence"/>
</dbReference>
<dbReference type="InterPro" id="IPR012341">
    <property type="entry name" value="6hp_glycosidase-like_sf"/>
</dbReference>
<protein>
    <submittedName>
        <fullName evidence="5">Glycoside hydrolase family 88 protein</fullName>
    </submittedName>
</protein>
<dbReference type="InterPro" id="IPR010905">
    <property type="entry name" value="Glyco_hydro_88"/>
</dbReference>
<feature type="active site" description="Proton donor" evidence="3">
    <location>
        <position position="163"/>
    </location>
</feature>
<dbReference type="GO" id="GO:0052757">
    <property type="term" value="F:chondroitin hydrolase activity"/>
    <property type="evidence" value="ECO:0007669"/>
    <property type="project" value="TreeGrafter"/>
</dbReference>
<feature type="binding site" evidence="4">
    <location>
        <position position="163"/>
    </location>
    <ligand>
        <name>substrate</name>
    </ligand>
</feature>
<evidence type="ECO:0000256" key="3">
    <source>
        <dbReference type="PIRSR" id="PIRSR610905-1"/>
    </source>
</evidence>
<dbReference type="AlphaFoldDB" id="A0A9D1FR45"/>
<dbReference type="Gene3D" id="1.50.10.10">
    <property type="match status" value="1"/>
</dbReference>
<reference evidence="5" key="2">
    <citation type="journal article" date="2021" name="PeerJ">
        <title>Extensive microbial diversity within the chicken gut microbiome revealed by metagenomics and culture.</title>
        <authorList>
            <person name="Gilroy R."/>
            <person name="Ravi A."/>
            <person name="Getino M."/>
            <person name="Pursley I."/>
            <person name="Horton D.L."/>
            <person name="Alikhan N.F."/>
            <person name="Baker D."/>
            <person name="Gharbi K."/>
            <person name="Hall N."/>
            <person name="Watson M."/>
            <person name="Adriaenssens E.M."/>
            <person name="Foster-Nyarko E."/>
            <person name="Jarju S."/>
            <person name="Secka A."/>
            <person name="Antonio M."/>
            <person name="Oren A."/>
            <person name="Chaudhuri R.R."/>
            <person name="La Ragione R."/>
            <person name="Hildebrand F."/>
            <person name="Pallen M.J."/>
        </authorList>
    </citation>
    <scope>NUCLEOTIDE SEQUENCE</scope>
    <source>
        <strain evidence="5">6086</strain>
    </source>
</reference>
<feature type="binding site" evidence="4">
    <location>
        <position position="100"/>
    </location>
    <ligand>
        <name>substrate</name>
    </ligand>
</feature>
<comment type="similarity">
    <text evidence="2">Belongs to the glycosyl hydrolase 88 family.</text>
</comment>
<gene>
    <name evidence="5" type="ORF">IAD03_00700</name>
</gene>
<dbReference type="Pfam" id="PF07470">
    <property type="entry name" value="Glyco_hydro_88"/>
    <property type="match status" value="1"/>
</dbReference>
<dbReference type="PANTHER" id="PTHR36845">
    <property type="entry name" value="HYDROLASE, PUTATIVE (AFU_ORTHOLOGUE AFUA_7G05090)-RELATED"/>
    <property type="match status" value="1"/>
</dbReference>
<evidence type="ECO:0000313" key="6">
    <source>
        <dbReference type="Proteomes" id="UP000824141"/>
    </source>
</evidence>
<feature type="binding site" evidence="4">
    <location>
        <position position="235"/>
    </location>
    <ligand>
        <name>substrate</name>
    </ligand>
</feature>